<reference evidence="3" key="1">
    <citation type="journal article" date="2020" name="Stud. Mycol.">
        <title>101 Dothideomycetes genomes: A test case for predicting lifestyles and emergence of pathogens.</title>
        <authorList>
            <person name="Haridas S."/>
            <person name="Albert R."/>
            <person name="Binder M."/>
            <person name="Bloem J."/>
            <person name="LaButti K."/>
            <person name="Salamov A."/>
            <person name="Andreopoulos B."/>
            <person name="Baker S."/>
            <person name="Barry K."/>
            <person name="Bills G."/>
            <person name="Bluhm B."/>
            <person name="Cannon C."/>
            <person name="Castanera R."/>
            <person name="Culley D."/>
            <person name="Daum C."/>
            <person name="Ezra D."/>
            <person name="Gonzalez J."/>
            <person name="Henrissat B."/>
            <person name="Kuo A."/>
            <person name="Liang C."/>
            <person name="Lipzen A."/>
            <person name="Lutzoni F."/>
            <person name="Magnuson J."/>
            <person name="Mondo S."/>
            <person name="Nolan M."/>
            <person name="Ohm R."/>
            <person name="Pangilinan J."/>
            <person name="Park H.-J."/>
            <person name="Ramirez L."/>
            <person name="Alfaro M."/>
            <person name="Sun H."/>
            <person name="Tritt A."/>
            <person name="Yoshinaga Y."/>
            <person name="Zwiers L.-H."/>
            <person name="Turgeon B."/>
            <person name="Goodwin S."/>
            <person name="Spatafora J."/>
            <person name="Crous P."/>
            <person name="Grigoriev I."/>
        </authorList>
    </citation>
    <scope>NUCLEOTIDE SEQUENCE [LARGE SCALE GENOMIC DNA]</scope>
    <source>
        <strain evidence="3">CECT 20119</strain>
    </source>
</reference>
<dbReference type="SUPFAM" id="SSF51735">
    <property type="entry name" value="NAD(P)-binding Rossmann-fold domains"/>
    <property type="match status" value="1"/>
</dbReference>
<dbReference type="Pfam" id="PF08240">
    <property type="entry name" value="ADH_N"/>
    <property type="match status" value="1"/>
</dbReference>
<feature type="domain" description="Enoyl reductase (ER)" evidence="1">
    <location>
        <begin position="21"/>
        <end position="335"/>
    </location>
</feature>
<evidence type="ECO:0000259" key="1">
    <source>
        <dbReference type="SMART" id="SM00829"/>
    </source>
</evidence>
<dbReference type="InterPro" id="IPR052733">
    <property type="entry name" value="Chloroplast_QOR"/>
</dbReference>
<organism evidence="2 3">
    <name type="scientific">Elsinoe ampelina</name>
    <dbReference type="NCBI Taxonomy" id="302913"/>
    <lineage>
        <taxon>Eukaryota</taxon>
        <taxon>Fungi</taxon>
        <taxon>Dikarya</taxon>
        <taxon>Ascomycota</taxon>
        <taxon>Pezizomycotina</taxon>
        <taxon>Dothideomycetes</taxon>
        <taxon>Dothideomycetidae</taxon>
        <taxon>Myriangiales</taxon>
        <taxon>Elsinoaceae</taxon>
        <taxon>Elsinoe</taxon>
    </lineage>
</organism>
<dbReference type="InterPro" id="IPR020843">
    <property type="entry name" value="ER"/>
</dbReference>
<evidence type="ECO:0000313" key="2">
    <source>
        <dbReference type="EMBL" id="KAF2225461.1"/>
    </source>
</evidence>
<dbReference type="InterPro" id="IPR036291">
    <property type="entry name" value="NAD(P)-bd_dom_sf"/>
</dbReference>
<dbReference type="InterPro" id="IPR011032">
    <property type="entry name" value="GroES-like_sf"/>
</dbReference>
<dbReference type="Gene3D" id="3.90.180.10">
    <property type="entry name" value="Medium-chain alcohol dehydrogenases, catalytic domain"/>
    <property type="match status" value="1"/>
</dbReference>
<sequence>MSTTSVPSTMRVWNFASTAGGMEKNLRLQTSYPSPKHDPKQHLIRVLAVSLNPVDYKPFEIPVVSSLLLRKPVIPGFDMAGIIVSPADGSSLQPGTLVYGTASTSPIAGGAMAEYMLASPTTIAAVPPTVSPLDAAGAPVAAVTAYQSLAPFVHQGSRVFINGGSGGVGTYGIQIAKTLGAHVTVSCSGRNADLARSLGADEVLDYTAGALVEQLKKQAPFDHVVDYVFSDPALYWQAHTYTTPTAKFVEIAGTPSLSFVRFLVTVLALPAFLGGGKRKLVMFGADINQETLDKVAALMGEGKVKTVRDEVFKMEDVVEAYKRIKTSRARGKVLVDVAGEGK</sequence>
<dbReference type="PANTHER" id="PTHR44013">
    <property type="entry name" value="ZINC-TYPE ALCOHOL DEHYDROGENASE-LIKE PROTEIN C16A3.02C"/>
    <property type="match status" value="1"/>
</dbReference>
<dbReference type="EMBL" id="ML992503">
    <property type="protein sequence ID" value="KAF2225461.1"/>
    <property type="molecule type" value="Genomic_DNA"/>
</dbReference>
<dbReference type="AlphaFoldDB" id="A0A6A6GIG3"/>
<evidence type="ECO:0000313" key="3">
    <source>
        <dbReference type="Proteomes" id="UP000799538"/>
    </source>
</evidence>
<dbReference type="SMART" id="SM00829">
    <property type="entry name" value="PKS_ER"/>
    <property type="match status" value="1"/>
</dbReference>
<gene>
    <name evidence="2" type="ORF">BDZ85DRAFT_293997</name>
</gene>
<dbReference type="InterPro" id="IPR013154">
    <property type="entry name" value="ADH-like_N"/>
</dbReference>
<dbReference type="GO" id="GO:0016491">
    <property type="term" value="F:oxidoreductase activity"/>
    <property type="evidence" value="ECO:0007669"/>
    <property type="project" value="InterPro"/>
</dbReference>
<proteinExistence type="predicted"/>
<dbReference type="Proteomes" id="UP000799538">
    <property type="component" value="Unassembled WGS sequence"/>
</dbReference>
<dbReference type="SUPFAM" id="SSF50129">
    <property type="entry name" value="GroES-like"/>
    <property type="match status" value="1"/>
</dbReference>
<keyword evidence="3" id="KW-1185">Reference proteome</keyword>
<protein>
    <recommendedName>
        <fullName evidence="1">Enoyl reductase (ER) domain-containing protein</fullName>
    </recommendedName>
</protein>
<dbReference type="Gene3D" id="3.40.50.720">
    <property type="entry name" value="NAD(P)-binding Rossmann-like Domain"/>
    <property type="match status" value="1"/>
</dbReference>
<dbReference type="CDD" id="cd08267">
    <property type="entry name" value="MDR1"/>
    <property type="match status" value="1"/>
</dbReference>
<dbReference type="PANTHER" id="PTHR44013:SF1">
    <property type="entry name" value="ZINC-TYPE ALCOHOL DEHYDROGENASE-LIKE PROTEIN C16A3.02C"/>
    <property type="match status" value="1"/>
</dbReference>
<dbReference type="OrthoDB" id="201656at2759"/>
<accession>A0A6A6GIG3</accession>
<dbReference type="Pfam" id="PF13602">
    <property type="entry name" value="ADH_zinc_N_2"/>
    <property type="match status" value="1"/>
</dbReference>
<name>A0A6A6GIG3_9PEZI</name>